<comment type="subunit">
    <text evidence="5">Homodimer.</text>
</comment>
<comment type="similarity">
    <text evidence="1">Belongs to the class IV-like SAM-binding methyltransferase superfamily. RNA methyltransferase TrmH family.</text>
</comment>
<name>A0A220VDF7_9GAMM</name>
<dbReference type="InterPro" id="IPR029026">
    <property type="entry name" value="tRNA_m1G_MTases_N"/>
</dbReference>
<keyword evidence="4 5" id="KW-0949">S-adenosyl-L-methionine</keyword>
<dbReference type="EMBL" id="CP022355">
    <property type="protein sequence ID" value="ASK78434.1"/>
    <property type="molecule type" value="Genomic_DNA"/>
</dbReference>
<sequence>MLENVKIVLVNTSHSGNIGSVARAMKVMGLKSLFLVNPLCEIDDKTKALASSANDIANNAVKFESLKDAVQDCHLVVGASARSRNMQWPLLEPSSLAEKTMNLINQDKKVAIVFGNERVGLTNEEIEHCNYQMIIPANPEYSSLNLAMAVQITSYELWKSYISNSKDKVADNNLQASNQEFNMLFEHLISTLDDVGFLQKSQGNTIQSKLKKIFIKANLEEQEVNILRGVLSSINKFTK</sequence>
<comment type="function">
    <text evidence="5">Catalyzes the formation of 2'O-methylated cytidine (Cm32) or 2'O-methylated uridine (Um32) at position 32 in tRNA.</text>
</comment>
<keyword evidence="5" id="KW-0819">tRNA processing</keyword>
<keyword evidence="2 5" id="KW-0489">Methyltransferase</keyword>
<protein>
    <recommendedName>
        <fullName evidence="5">tRNA (cytidine/uridine-2'-O-)-methyltransferase TrmJ</fullName>
        <ecNumber evidence="5">2.1.1.200</ecNumber>
    </recommendedName>
    <alternativeName>
        <fullName evidence="5">tRNA (cytidine(32)/uridine(32)-2'-O)-methyltransferase</fullName>
    </alternativeName>
    <alternativeName>
        <fullName evidence="5">tRNA Cm32/Um32 methyltransferase</fullName>
    </alternativeName>
</protein>
<dbReference type="GO" id="GO:0003723">
    <property type="term" value="F:RNA binding"/>
    <property type="evidence" value="ECO:0007669"/>
    <property type="project" value="InterPro"/>
</dbReference>
<gene>
    <name evidence="5" type="primary">trmJ</name>
    <name evidence="7" type="ORF">CF386_05150</name>
</gene>
<dbReference type="GO" id="GO:0106339">
    <property type="term" value="F:tRNA (cytidine(32)-2'-O)-methyltransferase activity"/>
    <property type="evidence" value="ECO:0007669"/>
    <property type="project" value="RHEA"/>
</dbReference>
<comment type="subcellular location">
    <subcellularLocation>
        <location evidence="5">Cytoplasm</location>
    </subcellularLocation>
</comment>
<evidence type="ECO:0000313" key="8">
    <source>
        <dbReference type="Proteomes" id="UP000242175"/>
    </source>
</evidence>
<keyword evidence="8" id="KW-1185">Reference proteome</keyword>
<dbReference type="Pfam" id="PF00588">
    <property type="entry name" value="SpoU_methylase"/>
    <property type="match status" value="1"/>
</dbReference>
<dbReference type="AlphaFoldDB" id="A0A220VDF7"/>
<dbReference type="InterPro" id="IPR001537">
    <property type="entry name" value="SpoU_MeTrfase"/>
</dbReference>
<evidence type="ECO:0000256" key="1">
    <source>
        <dbReference type="ARBA" id="ARBA00007228"/>
    </source>
</evidence>
<dbReference type="SUPFAM" id="SSF75217">
    <property type="entry name" value="alpha/beta knot"/>
    <property type="match status" value="1"/>
</dbReference>
<dbReference type="KEGG" id="pmai:CF386_05150"/>
<evidence type="ECO:0000256" key="4">
    <source>
        <dbReference type="ARBA" id="ARBA00022691"/>
    </source>
</evidence>
<dbReference type="Gene3D" id="3.40.1280.10">
    <property type="match status" value="1"/>
</dbReference>
<dbReference type="InterPro" id="IPR004384">
    <property type="entry name" value="RNA_MeTrfase_TrmJ/LasT"/>
</dbReference>
<dbReference type="GO" id="GO:0005829">
    <property type="term" value="C:cytosol"/>
    <property type="evidence" value="ECO:0007669"/>
    <property type="project" value="TreeGrafter"/>
</dbReference>
<evidence type="ECO:0000256" key="3">
    <source>
        <dbReference type="ARBA" id="ARBA00022679"/>
    </source>
</evidence>
<evidence type="ECO:0000313" key="7">
    <source>
        <dbReference type="EMBL" id="ASK78434.1"/>
    </source>
</evidence>
<dbReference type="Gene3D" id="1.10.8.590">
    <property type="match status" value="1"/>
</dbReference>
<evidence type="ECO:0000256" key="5">
    <source>
        <dbReference type="RuleBase" id="RU362024"/>
    </source>
</evidence>
<dbReference type="PANTHER" id="PTHR42786">
    <property type="entry name" value="TRNA/RRNA METHYLTRANSFERASE"/>
    <property type="match status" value="1"/>
</dbReference>
<dbReference type="PIRSF" id="PIRSF004808">
    <property type="entry name" value="LasT"/>
    <property type="match status" value="1"/>
</dbReference>
<proteinExistence type="inferred from homology"/>
<dbReference type="FunFam" id="3.40.1280.10:FF:000006">
    <property type="entry name" value="Uncharacterized tRNA/rRNA methyltransferase HI_0380"/>
    <property type="match status" value="1"/>
</dbReference>
<evidence type="ECO:0000259" key="6">
    <source>
        <dbReference type="Pfam" id="PF00588"/>
    </source>
</evidence>
<dbReference type="EC" id="2.1.1.200" evidence="5"/>
<evidence type="ECO:0000256" key="2">
    <source>
        <dbReference type="ARBA" id="ARBA00022603"/>
    </source>
</evidence>
<dbReference type="Proteomes" id="UP000242175">
    <property type="component" value="Chromosome large"/>
</dbReference>
<dbReference type="RefSeq" id="WP_089073342.1">
    <property type="nucleotide sequence ID" value="NZ_CBCSAM010000001.1"/>
</dbReference>
<reference evidence="7 8" key="1">
    <citation type="journal article" date="2016" name="Int. J. Syst. Evol. Microbiol.">
        <title>Paraphotobacterium marinum gen. nov., sp. nov., a member of the family Vibrionaceae, isolated from surface seawater.</title>
        <authorList>
            <person name="Huang Z."/>
            <person name="Dong C."/>
            <person name="Shao Z."/>
        </authorList>
    </citation>
    <scope>NUCLEOTIDE SEQUENCE [LARGE SCALE GENOMIC DNA]</scope>
    <source>
        <strain evidence="7 8">NSCS20N07D</strain>
    </source>
</reference>
<dbReference type="OrthoDB" id="9806346at2"/>
<keyword evidence="5" id="KW-0963">Cytoplasm</keyword>
<dbReference type="InterPro" id="IPR029028">
    <property type="entry name" value="Alpha/beta_knot_MTases"/>
</dbReference>
<dbReference type="GO" id="GO:0160206">
    <property type="term" value="F:tRNA (cytidine(32)/uridine(32)-2'-O)-methyltransferase activity"/>
    <property type="evidence" value="ECO:0007669"/>
    <property type="project" value="UniProtKB-EC"/>
</dbReference>
<dbReference type="PANTHER" id="PTHR42786:SF2">
    <property type="entry name" value="TRNA (CYTIDINE_URIDINE-2'-O-)-METHYLTRANSFERASE TRMJ"/>
    <property type="match status" value="1"/>
</dbReference>
<dbReference type="GO" id="GO:0002128">
    <property type="term" value="P:tRNA nucleoside ribose methylation"/>
    <property type="evidence" value="ECO:0007669"/>
    <property type="project" value="TreeGrafter"/>
</dbReference>
<organism evidence="7 8">
    <name type="scientific">Paraphotobacterium marinum</name>
    <dbReference type="NCBI Taxonomy" id="1755811"/>
    <lineage>
        <taxon>Bacteria</taxon>
        <taxon>Pseudomonadati</taxon>
        <taxon>Pseudomonadota</taxon>
        <taxon>Gammaproteobacteria</taxon>
        <taxon>Vibrionales</taxon>
        <taxon>Vibrionaceae</taxon>
        <taxon>Paraphotobacterium</taxon>
    </lineage>
</organism>
<comment type="catalytic activity">
    <reaction evidence="5">
        <text>cytidine(32) in tRNA + S-adenosyl-L-methionine = 2'-O-methylcytidine(32) in tRNA + S-adenosyl-L-homocysteine + H(+)</text>
        <dbReference type="Rhea" id="RHEA:42932"/>
        <dbReference type="Rhea" id="RHEA-COMP:10288"/>
        <dbReference type="Rhea" id="RHEA-COMP:10289"/>
        <dbReference type="ChEBI" id="CHEBI:15378"/>
        <dbReference type="ChEBI" id="CHEBI:57856"/>
        <dbReference type="ChEBI" id="CHEBI:59789"/>
        <dbReference type="ChEBI" id="CHEBI:74495"/>
        <dbReference type="ChEBI" id="CHEBI:82748"/>
        <dbReference type="EC" id="2.1.1.200"/>
    </reaction>
</comment>
<comment type="catalytic activity">
    <reaction evidence="5">
        <text>uridine(32) in tRNA + S-adenosyl-L-methionine = 2'-O-methyluridine(32) in tRNA + S-adenosyl-L-homocysteine + H(+)</text>
        <dbReference type="Rhea" id="RHEA:42936"/>
        <dbReference type="Rhea" id="RHEA-COMP:10107"/>
        <dbReference type="Rhea" id="RHEA-COMP:10290"/>
        <dbReference type="ChEBI" id="CHEBI:15378"/>
        <dbReference type="ChEBI" id="CHEBI:57856"/>
        <dbReference type="ChEBI" id="CHEBI:59789"/>
        <dbReference type="ChEBI" id="CHEBI:65315"/>
        <dbReference type="ChEBI" id="CHEBI:74478"/>
        <dbReference type="EC" id="2.1.1.200"/>
    </reaction>
</comment>
<dbReference type="NCBIfam" id="TIGR00050">
    <property type="entry name" value="rRNA_methyl_1"/>
    <property type="match status" value="1"/>
</dbReference>
<accession>A0A220VDF7</accession>
<keyword evidence="3 7" id="KW-0808">Transferase</keyword>
<feature type="domain" description="tRNA/rRNA methyltransferase SpoU type" evidence="6">
    <location>
        <begin position="5"/>
        <end position="155"/>
    </location>
</feature>
<dbReference type="CDD" id="cd18093">
    <property type="entry name" value="SpoU-like_TrmJ"/>
    <property type="match status" value="1"/>
</dbReference>